<dbReference type="RefSeq" id="WP_000122139.1">
    <property type="nucleotide sequence ID" value="NZ_CP189809.1"/>
</dbReference>
<gene>
    <name evidence="1" type="ORF">BW425_09205</name>
    <name evidence="2" type="ORF">CN613_18660</name>
</gene>
<dbReference type="AlphaFoldDB" id="A0A1Y3MFN6"/>
<organism evidence="1 3">
    <name type="scientific">Bacillus pseudomycoides</name>
    <dbReference type="NCBI Taxonomy" id="64104"/>
    <lineage>
        <taxon>Bacteria</taxon>
        <taxon>Bacillati</taxon>
        <taxon>Bacillota</taxon>
        <taxon>Bacilli</taxon>
        <taxon>Bacillales</taxon>
        <taxon>Bacillaceae</taxon>
        <taxon>Bacillus</taxon>
        <taxon>Bacillus cereus group</taxon>
    </lineage>
</organism>
<reference evidence="2 4" key="2">
    <citation type="submission" date="2017-09" db="EMBL/GenBank/DDBJ databases">
        <title>Large-scale bioinformatics analysis of Bacillus genomes uncovers conserved roles of natural products in bacterial physiology.</title>
        <authorList>
            <consortium name="Agbiome Team Llc"/>
            <person name="Bleich R.M."/>
            <person name="Grubbs K.J."/>
            <person name="Santa Maria K.C."/>
            <person name="Allen S.E."/>
            <person name="Farag S."/>
            <person name="Shank E.A."/>
            <person name="Bowers A."/>
        </authorList>
    </citation>
    <scope>NUCLEOTIDE SEQUENCE [LARGE SCALE GENOMIC DNA]</scope>
    <source>
        <strain evidence="2 4">AFS009893</strain>
    </source>
</reference>
<evidence type="ECO:0000313" key="1">
    <source>
        <dbReference type="EMBL" id="OUM49267.1"/>
    </source>
</evidence>
<dbReference type="Pfam" id="PF14139">
    <property type="entry name" value="YpzG"/>
    <property type="match status" value="1"/>
</dbReference>
<protein>
    <submittedName>
        <fullName evidence="1">YpzG family protein</fullName>
    </submittedName>
</protein>
<dbReference type="Proteomes" id="UP000219775">
    <property type="component" value="Unassembled WGS sequence"/>
</dbReference>
<dbReference type="InterPro" id="IPR025413">
    <property type="entry name" value="YpzG-like"/>
</dbReference>
<accession>A0A1Y3MFN6</accession>
<dbReference type="Proteomes" id="UP000195321">
    <property type="component" value="Unassembled WGS sequence"/>
</dbReference>
<reference evidence="1 3" key="1">
    <citation type="submission" date="2017-02" db="EMBL/GenBank/DDBJ databases">
        <title>Bacillus pseudomycoides isolate FSL K6-0042.</title>
        <authorList>
            <person name="Kovac J."/>
        </authorList>
    </citation>
    <scope>NUCLEOTIDE SEQUENCE [LARGE SCALE GENOMIC DNA]</scope>
    <source>
        <strain evidence="1 3">FSL K6-0042</strain>
    </source>
</reference>
<evidence type="ECO:0000313" key="2">
    <source>
        <dbReference type="EMBL" id="PEM67620.1"/>
    </source>
</evidence>
<evidence type="ECO:0000313" key="4">
    <source>
        <dbReference type="Proteomes" id="UP000219775"/>
    </source>
</evidence>
<comment type="caution">
    <text evidence="1">The sequence shown here is derived from an EMBL/GenBank/DDBJ whole genome shotgun (WGS) entry which is preliminary data.</text>
</comment>
<sequence>MSYRNHLDRRSELFNPTWARPKHAKAQVNGQTQQTQSLIILANEMRKRQI</sequence>
<proteinExistence type="predicted"/>
<evidence type="ECO:0000313" key="3">
    <source>
        <dbReference type="Proteomes" id="UP000195321"/>
    </source>
</evidence>
<dbReference type="EMBL" id="NUDP01000063">
    <property type="protein sequence ID" value="PEM67620.1"/>
    <property type="molecule type" value="Genomic_DNA"/>
</dbReference>
<name>A0A1Y3MFN6_9BACI</name>
<dbReference type="EMBL" id="MWPX01000007">
    <property type="protein sequence ID" value="OUM49267.1"/>
    <property type="molecule type" value="Genomic_DNA"/>
</dbReference>